<keyword evidence="2" id="KW-1185">Reference proteome</keyword>
<gene>
    <name evidence="1" type="ORF">COEREDRAFT_90099</name>
</gene>
<dbReference type="Proteomes" id="UP000242474">
    <property type="component" value="Unassembled WGS sequence"/>
</dbReference>
<evidence type="ECO:0000313" key="1">
    <source>
        <dbReference type="EMBL" id="PIA12713.1"/>
    </source>
</evidence>
<dbReference type="AlphaFoldDB" id="A0A2G5B123"/>
<dbReference type="EMBL" id="KZ303584">
    <property type="protein sequence ID" value="PIA12713.1"/>
    <property type="molecule type" value="Genomic_DNA"/>
</dbReference>
<protein>
    <submittedName>
        <fullName evidence="1">Uncharacterized protein</fullName>
    </submittedName>
</protein>
<accession>A0A2G5B123</accession>
<organism evidence="1 2">
    <name type="scientific">Coemansia reversa (strain ATCC 12441 / NRRL 1564)</name>
    <dbReference type="NCBI Taxonomy" id="763665"/>
    <lineage>
        <taxon>Eukaryota</taxon>
        <taxon>Fungi</taxon>
        <taxon>Fungi incertae sedis</taxon>
        <taxon>Zoopagomycota</taxon>
        <taxon>Kickxellomycotina</taxon>
        <taxon>Kickxellomycetes</taxon>
        <taxon>Kickxellales</taxon>
        <taxon>Kickxellaceae</taxon>
        <taxon>Coemansia</taxon>
    </lineage>
</organism>
<reference evidence="1 2" key="1">
    <citation type="journal article" date="2015" name="Genome Biol. Evol.">
        <title>Phylogenomic analyses indicate that early fungi evolved digesting cell walls of algal ancestors of land plants.</title>
        <authorList>
            <person name="Chang Y."/>
            <person name="Wang S."/>
            <person name="Sekimoto S."/>
            <person name="Aerts A.L."/>
            <person name="Choi C."/>
            <person name="Clum A."/>
            <person name="LaButti K.M."/>
            <person name="Lindquist E.A."/>
            <person name="Yee Ngan C."/>
            <person name="Ohm R.A."/>
            <person name="Salamov A.A."/>
            <person name="Grigoriev I.V."/>
            <person name="Spatafora J.W."/>
            <person name="Berbee M.L."/>
        </authorList>
    </citation>
    <scope>NUCLEOTIDE SEQUENCE [LARGE SCALE GENOMIC DNA]</scope>
    <source>
        <strain evidence="1 2">NRRL 1564</strain>
    </source>
</reference>
<evidence type="ECO:0000313" key="2">
    <source>
        <dbReference type="Proteomes" id="UP000242474"/>
    </source>
</evidence>
<proteinExistence type="predicted"/>
<name>A0A2G5B123_COERN</name>
<sequence length="286" mass="33679">MSFNPKLKQYTIPLRVSSLKFWCMAYSTQDYTEEARKLIEDSTGFNTIISANGEEKAEFKLADFNNRDILQIVGIVKCLQTNERFLLASTEEEIKTIYLYYTPSYRILWNNEVLIYKLNIETYPHIDESTLKIILDSNYIDSYKDNNEHVLQLKNDYNPFLVLSDLCDLLEVNNFCTSGKQDFLKKCLDFSAPIICIEMDIYILYFKYGNNDDYSLTKLKEKIIEVIGNVEFELALEKDMKKAVFTWIDHKKIDEPIELFRIMVNLMERLKQFGLDITELKDSRVL</sequence>